<evidence type="ECO:0000256" key="8">
    <source>
        <dbReference type="PIRNR" id="PIRNR003128"/>
    </source>
</evidence>
<dbReference type="CDD" id="cd03241">
    <property type="entry name" value="ABC_RecN"/>
    <property type="match status" value="2"/>
</dbReference>
<dbReference type="GO" id="GO:0043590">
    <property type="term" value="C:bacterial nucleoid"/>
    <property type="evidence" value="ECO:0007669"/>
    <property type="project" value="TreeGrafter"/>
</dbReference>
<proteinExistence type="inferred from homology"/>
<name>A0A0H2Q063_9ENTE</name>
<evidence type="ECO:0000259" key="9">
    <source>
        <dbReference type="Pfam" id="PF13476"/>
    </source>
</evidence>
<dbReference type="RefSeq" id="WP_047242361.1">
    <property type="nucleotide sequence ID" value="NZ_CP010060.1"/>
</dbReference>
<gene>
    <name evidence="10" type="ORF">B5E88_03650</name>
</gene>
<evidence type="ECO:0000256" key="1">
    <source>
        <dbReference type="ARBA" id="ARBA00009441"/>
    </source>
</evidence>
<sequence>MILELSIQNFAIISELHLHFKPGMTALTGETGAGKSIIIDAMSLLAGARSSVDFIRQGCDKSMIEGIFEIPQQVEFTLLAQELGIDLEEGYLIIQRDITLNGKSFNRVNGRTITLANLKRIGAFLVDIQGQNDHQQLLQPEKHLDFVDSFADEAFKEKIKQYQAKFSEYQQLKQRVHKIQSNEQHYIQRMDMLQYQKEELEQAALVEGEEEALTEEREKLLNFQKIMDAFAQSHQALLMNEPNLLDGISQVGDLLQEIAPIDADYEALNEQVQNAYYLLQDVATGISRQMDLMDMDEARLEEIEERLAVIKRLKRKYGDTITKMLDYLAEITEELEATMQSEDQLDQLEAQLADLEKALMSEAEAISQKRHEIAFHLSKEIMQELKELYLENTQFEVRFEKEKQLQAQGIDQVEFYLTTNPGEPLKPLVKVASGGELSRILLALKSIFSRSQQMTSIIFDEVDTGVSGRVAQAIAEKILNIARSSQVLCITHLPQVAAAADNQYLIQKQVQDGRTSTTVLPLDEDQRVEEVARMLAGAEITDLTIKHAQELITTLGQLRK</sequence>
<comment type="similarity">
    <text evidence="1 8">Belongs to the RecN family.</text>
</comment>
<protein>
    <recommendedName>
        <fullName evidence="2 8">DNA repair protein RecN</fullName>
    </recommendedName>
    <alternativeName>
        <fullName evidence="7 8">Recombination protein N</fullName>
    </alternativeName>
</protein>
<dbReference type="PIRSF" id="PIRSF003128">
    <property type="entry name" value="RecN"/>
    <property type="match status" value="1"/>
</dbReference>
<keyword evidence="3" id="KW-0547">Nucleotide-binding</keyword>
<dbReference type="FunFam" id="3.40.50.300:FF:000319">
    <property type="entry name" value="DNA repair protein RecN"/>
    <property type="match status" value="1"/>
</dbReference>
<evidence type="ECO:0000313" key="10">
    <source>
        <dbReference type="EMBL" id="OUQ11041.1"/>
    </source>
</evidence>
<dbReference type="Proteomes" id="UP000196074">
    <property type="component" value="Unassembled WGS sequence"/>
</dbReference>
<dbReference type="Pfam" id="PF13476">
    <property type="entry name" value="AAA_23"/>
    <property type="match status" value="1"/>
</dbReference>
<evidence type="ECO:0000256" key="3">
    <source>
        <dbReference type="ARBA" id="ARBA00022741"/>
    </source>
</evidence>
<dbReference type="GO" id="GO:0009432">
    <property type="term" value="P:SOS response"/>
    <property type="evidence" value="ECO:0007669"/>
    <property type="project" value="TreeGrafter"/>
</dbReference>
<dbReference type="NCBIfam" id="TIGR00634">
    <property type="entry name" value="recN"/>
    <property type="match status" value="1"/>
</dbReference>
<dbReference type="Gene3D" id="3.40.50.300">
    <property type="entry name" value="P-loop containing nucleotide triphosphate hydrolases"/>
    <property type="match status" value="2"/>
</dbReference>
<dbReference type="GO" id="GO:0005524">
    <property type="term" value="F:ATP binding"/>
    <property type="evidence" value="ECO:0007669"/>
    <property type="project" value="UniProtKB-KW"/>
</dbReference>
<dbReference type="InterPro" id="IPR027417">
    <property type="entry name" value="P-loop_NTPase"/>
</dbReference>
<keyword evidence="6 8" id="KW-0234">DNA repair</keyword>
<dbReference type="FunFam" id="3.40.50.300:FF:000356">
    <property type="entry name" value="DNA repair protein RecN"/>
    <property type="match status" value="1"/>
</dbReference>
<dbReference type="InterPro" id="IPR004604">
    <property type="entry name" value="DNA_recomb/repair_RecN"/>
</dbReference>
<keyword evidence="4 8" id="KW-0227">DNA damage</keyword>
<evidence type="ECO:0000256" key="5">
    <source>
        <dbReference type="ARBA" id="ARBA00022840"/>
    </source>
</evidence>
<comment type="caution">
    <text evidence="10">The sequence shown here is derived from an EMBL/GenBank/DDBJ whole genome shotgun (WGS) entry which is preliminary data.</text>
</comment>
<dbReference type="EMBL" id="NFLC01000005">
    <property type="protein sequence ID" value="OUQ11041.1"/>
    <property type="molecule type" value="Genomic_DNA"/>
</dbReference>
<dbReference type="PANTHER" id="PTHR11059:SF0">
    <property type="entry name" value="DNA REPAIR PROTEIN RECN"/>
    <property type="match status" value="1"/>
</dbReference>
<evidence type="ECO:0000256" key="4">
    <source>
        <dbReference type="ARBA" id="ARBA00022763"/>
    </source>
</evidence>
<evidence type="ECO:0000256" key="6">
    <source>
        <dbReference type="ARBA" id="ARBA00023204"/>
    </source>
</evidence>
<dbReference type="InterPro" id="IPR038729">
    <property type="entry name" value="Rad50/SbcC_AAA"/>
</dbReference>
<feature type="domain" description="Rad50/SbcC-type AAA" evidence="9">
    <location>
        <begin position="4"/>
        <end position="215"/>
    </location>
</feature>
<evidence type="ECO:0000256" key="7">
    <source>
        <dbReference type="ARBA" id="ARBA00033408"/>
    </source>
</evidence>
<dbReference type="GO" id="GO:0016887">
    <property type="term" value="F:ATP hydrolysis activity"/>
    <property type="evidence" value="ECO:0007669"/>
    <property type="project" value="InterPro"/>
</dbReference>
<dbReference type="GO" id="GO:0006302">
    <property type="term" value="P:double-strand break repair"/>
    <property type="evidence" value="ECO:0007669"/>
    <property type="project" value="InterPro"/>
</dbReference>
<accession>A0A0H2Q063</accession>
<comment type="function">
    <text evidence="8">May be involved in recombinational repair of damaged DNA.</text>
</comment>
<dbReference type="AlphaFoldDB" id="A0A0H2Q063"/>
<keyword evidence="5" id="KW-0067">ATP-binding</keyword>
<reference evidence="11" key="1">
    <citation type="submission" date="2017-04" db="EMBL/GenBank/DDBJ databases">
        <title>Function of individual gut microbiota members based on whole genome sequencing of pure cultures obtained from chicken caecum.</title>
        <authorList>
            <person name="Medvecky M."/>
            <person name="Cejkova D."/>
            <person name="Polansky O."/>
            <person name="Karasova D."/>
            <person name="Kubasova T."/>
            <person name="Cizek A."/>
            <person name="Rychlik I."/>
        </authorList>
    </citation>
    <scope>NUCLEOTIDE SEQUENCE [LARGE SCALE GENOMIC DNA]</scope>
    <source>
        <strain evidence="11">An144</strain>
    </source>
</reference>
<dbReference type="GO" id="GO:0006310">
    <property type="term" value="P:DNA recombination"/>
    <property type="evidence" value="ECO:0007669"/>
    <property type="project" value="InterPro"/>
</dbReference>
<evidence type="ECO:0000256" key="2">
    <source>
        <dbReference type="ARBA" id="ARBA00021315"/>
    </source>
</evidence>
<organism evidence="10 11">
    <name type="scientific">Enterococcus cecorum</name>
    <dbReference type="NCBI Taxonomy" id="44008"/>
    <lineage>
        <taxon>Bacteria</taxon>
        <taxon>Bacillati</taxon>
        <taxon>Bacillota</taxon>
        <taxon>Bacilli</taxon>
        <taxon>Lactobacillales</taxon>
        <taxon>Enterococcaceae</taxon>
        <taxon>Enterococcus</taxon>
    </lineage>
</organism>
<dbReference type="PANTHER" id="PTHR11059">
    <property type="entry name" value="DNA REPAIR PROTEIN RECN"/>
    <property type="match status" value="1"/>
</dbReference>
<evidence type="ECO:0000313" key="11">
    <source>
        <dbReference type="Proteomes" id="UP000196074"/>
    </source>
</evidence>
<dbReference type="SUPFAM" id="SSF52540">
    <property type="entry name" value="P-loop containing nucleoside triphosphate hydrolases"/>
    <property type="match status" value="1"/>
</dbReference>